<evidence type="ECO:0000259" key="10">
    <source>
        <dbReference type="PROSITE" id="PS51294"/>
    </source>
</evidence>
<feature type="domain" description="HTH myb-type" evidence="10">
    <location>
        <begin position="228"/>
        <end position="280"/>
    </location>
</feature>
<gene>
    <name evidence="11" type="ORF">WICPIJ_004916</name>
</gene>
<dbReference type="InterPro" id="IPR009057">
    <property type="entry name" value="Homeodomain-like_sf"/>
</dbReference>
<dbReference type="GO" id="GO:0042162">
    <property type="term" value="F:telomeric DNA binding"/>
    <property type="evidence" value="ECO:0007669"/>
    <property type="project" value="TreeGrafter"/>
</dbReference>
<evidence type="ECO:0000256" key="3">
    <source>
        <dbReference type="ARBA" id="ARBA00022895"/>
    </source>
</evidence>
<feature type="region of interest" description="Disordered" evidence="9">
    <location>
        <begin position="428"/>
        <end position="454"/>
    </location>
</feature>
<evidence type="ECO:0000313" key="11">
    <source>
        <dbReference type="EMBL" id="KAH3684120.1"/>
    </source>
</evidence>
<evidence type="ECO:0000256" key="1">
    <source>
        <dbReference type="ARBA" id="ARBA00010467"/>
    </source>
</evidence>
<reference evidence="11" key="1">
    <citation type="journal article" date="2021" name="Open Biol.">
        <title>Shared evolutionary footprints suggest mitochondrial oxidative damage underlies multiple complex I losses in fungi.</title>
        <authorList>
            <person name="Schikora-Tamarit M.A."/>
            <person name="Marcet-Houben M."/>
            <person name="Nosek J."/>
            <person name="Gabaldon T."/>
        </authorList>
    </citation>
    <scope>NUCLEOTIDE SEQUENCE</scope>
    <source>
        <strain evidence="11">CBS2887</strain>
    </source>
</reference>
<dbReference type="InterPro" id="IPR021661">
    <property type="entry name" value="Rap1_C"/>
</dbReference>
<dbReference type="Pfam" id="PF09197">
    <property type="entry name" value="Rap1-DNA-bind"/>
    <property type="match status" value="1"/>
</dbReference>
<dbReference type="AlphaFoldDB" id="A0A9P8Q6Q4"/>
<comment type="similarity">
    <text evidence="1 8">Belongs to the RAP1 family.</text>
</comment>
<keyword evidence="5" id="KW-0010">Activator</keyword>
<dbReference type="InterPro" id="IPR015010">
    <property type="entry name" value="TERF2IP_Myb"/>
</dbReference>
<keyword evidence="2 8" id="KW-0158">Chromosome</keyword>
<dbReference type="Proteomes" id="UP000774326">
    <property type="component" value="Unassembled WGS sequence"/>
</dbReference>
<evidence type="ECO:0000256" key="8">
    <source>
        <dbReference type="RuleBase" id="RU367107"/>
    </source>
</evidence>
<evidence type="ECO:0000256" key="9">
    <source>
        <dbReference type="SAM" id="MobiDB-lite"/>
    </source>
</evidence>
<dbReference type="PANTHER" id="PTHR16466:SF6">
    <property type="entry name" value="TELOMERIC REPEAT-BINDING FACTOR 2-INTERACTING PROTEIN 1"/>
    <property type="match status" value="1"/>
</dbReference>
<dbReference type="CDD" id="cd11655">
    <property type="entry name" value="rap1_myb-like"/>
    <property type="match status" value="2"/>
</dbReference>
<accession>A0A9P8Q6Q4</accession>
<dbReference type="InterPro" id="IPR039595">
    <property type="entry name" value="TE2IP/Rap1"/>
</dbReference>
<dbReference type="InterPro" id="IPR017930">
    <property type="entry name" value="Myb_dom"/>
</dbReference>
<comment type="caution">
    <text evidence="11">The sequence shown here is derived from an EMBL/GenBank/DDBJ whole genome shotgun (WGS) entry which is preliminary data.</text>
</comment>
<proteinExistence type="inferred from homology"/>
<dbReference type="PANTHER" id="PTHR16466">
    <property type="entry name" value="TELOMERE REPEAT-BINDING FACTOR 2-INTERACTING PROTEIN 1"/>
    <property type="match status" value="1"/>
</dbReference>
<dbReference type="OrthoDB" id="435460at2759"/>
<dbReference type="InterPro" id="IPR038104">
    <property type="entry name" value="Rap1_C_sf"/>
</dbReference>
<dbReference type="GO" id="GO:0010833">
    <property type="term" value="P:telomere maintenance via telomere lengthening"/>
    <property type="evidence" value="ECO:0007669"/>
    <property type="project" value="UniProtKB-UniRule"/>
</dbReference>
<evidence type="ECO:0000256" key="7">
    <source>
        <dbReference type="ARBA" id="ARBA00023242"/>
    </source>
</evidence>
<dbReference type="InterPro" id="IPR001005">
    <property type="entry name" value="SANT/Myb"/>
</dbReference>
<comment type="subunit">
    <text evidence="8">Homodimer.</text>
</comment>
<dbReference type="PROSITE" id="PS51294">
    <property type="entry name" value="HTH_MYB"/>
    <property type="match status" value="1"/>
</dbReference>
<dbReference type="SUPFAM" id="SSF46689">
    <property type="entry name" value="Homeodomain-like"/>
    <property type="match status" value="2"/>
</dbReference>
<evidence type="ECO:0000256" key="5">
    <source>
        <dbReference type="ARBA" id="ARBA00023159"/>
    </source>
</evidence>
<dbReference type="GO" id="GO:0031848">
    <property type="term" value="P:protection from non-homologous end joining at telomere"/>
    <property type="evidence" value="ECO:0007669"/>
    <property type="project" value="TreeGrafter"/>
</dbReference>
<evidence type="ECO:0000313" key="12">
    <source>
        <dbReference type="Proteomes" id="UP000774326"/>
    </source>
</evidence>
<evidence type="ECO:0000256" key="2">
    <source>
        <dbReference type="ARBA" id="ARBA00022454"/>
    </source>
</evidence>
<sequence length="633" mass="71932">MSEEQQQPIKESISDFVDQPKDDNSNIDSALLEKEPVYLFTDAEGQPILFYIADTESDKTELSSLVVEYGGAVSSNPREGLYISTYHDAERETYSSEFIRKSVQERTYLNKEKFKIAPQYDNQADSTTASNKNNNLQPLVDYMEDRTENFGPYAAAAAAAAAVAANSDQQLAPVEVPVAGPAHPQETTVQSEKTTTAVESVPATTHQSFPSVTRRSNSTSAAASKNGFTDEEDEIILEYVRNNPTRRSTHKLFQEIAEKLNKHTGNSVRYRYRCVLLPKLEYVYVFDDEGNLVKDENGQPKRTHDLPTTLKKKFTAEDDYIICSAVRATLNEKMTDEQKQNGETLPLDPHDALLPGKFFDVIAEEHRHHSRAAWRDRYRKFIIPYGIDKFIAYYEDCKAKGEEPVEIKNFTGNNLFKTTKKFLKGEYDPESMEDQLRPTKRQRKSAKNQADKHGDMFMNAESYPGYNTQNTTETAVANALNAAQKHQYYPHLTLEQASFLTPELVSEKFLQFNPILSVVDKVNEIVSRDFTATDADELVETFRKEVGIEPKFSGLIITQVCGELLFIPTYIERFLKTGENPPNNIRGIWTAEHDDMLKRAKPEDLEFLKSLHGEHRLETRRSILNDHHGDGDM</sequence>
<evidence type="ECO:0000256" key="6">
    <source>
        <dbReference type="ARBA" id="ARBA00023163"/>
    </source>
</evidence>
<keyword evidence="12" id="KW-1185">Reference proteome</keyword>
<dbReference type="Gene3D" id="1.10.10.2170">
    <property type="match status" value="1"/>
</dbReference>
<dbReference type="EMBL" id="JAEUBG010002701">
    <property type="protein sequence ID" value="KAH3684120.1"/>
    <property type="molecule type" value="Genomic_DNA"/>
</dbReference>
<keyword evidence="7 8" id="KW-0539">Nucleus</keyword>
<reference evidence="11" key="2">
    <citation type="submission" date="2021-01" db="EMBL/GenBank/DDBJ databases">
        <authorList>
            <person name="Schikora-Tamarit M.A."/>
        </authorList>
    </citation>
    <scope>NUCLEOTIDE SEQUENCE</scope>
    <source>
        <strain evidence="11">CBS2887</strain>
    </source>
</reference>
<organism evidence="11 12">
    <name type="scientific">Wickerhamomyces pijperi</name>
    <name type="common">Yeast</name>
    <name type="synonym">Pichia pijperi</name>
    <dbReference type="NCBI Taxonomy" id="599730"/>
    <lineage>
        <taxon>Eukaryota</taxon>
        <taxon>Fungi</taxon>
        <taxon>Dikarya</taxon>
        <taxon>Ascomycota</taxon>
        <taxon>Saccharomycotina</taxon>
        <taxon>Saccharomycetes</taxon>
        <taxon>Phaffomycetales</taxon>
        <taxon>Wickerhamomycetaceae</taxon>
        <taxon>Wickerhamomyces</taxon>
    </lineage>
</organism>
<feature type="region of interest" description="Disordered" evidence="9">
    <location>
        <begin position="1"/>
        <end position="27"/>
    </location>
</feature>
<keyword evidence="3 8" id="KW-0779">Telomere</keyword>
<dbReference type="Pfam" id="PF08914">
    <property type="entry name" value="Myb_Rap1"/>
    <property type="match status" value="1"/>
</dbReference>
<dbReference type="Pfam" id="PF11626">
    <property type="entry name" value="Rap1_C"/>
    <property type="match status" value="1"/>
</dbReference>
<feature type="region of interest" description="Disordered" evidence="9">
    <location>
        <begin position="179"/>
        <end position="227"/>
    </location>
</feature>
<dbReference type="Gene3D" id="1.10.10.60">
    <property type="entry name" value="Homeodomain-like"/>
    <property type="match status" value="2"/>
</dbReference>
<evidence type="ECO:0000256" key="4">
    <source>
        <dbReference type="ARBA" id="ARBA00023015"/>
    </source>
</evidence>
<dbReference type="Gene3D" id="1.20.120.1480">
    <property type="match status" value="1"/>
</dbReference>
<protein>
    <recommendedName>
        <fullName evidence="8">DNA-binding protein RAP1</fullName>
    </recommendedName>
</protein>
<keyword evidence="4" id="KW-0805">Transcription regulation</keyword>
<feature type="compositionally biased region" description="Low complexity" evidence="9">
    <location>
        <begin position="211"/>
        <end position="224"/>
    </location>
</feature>
<dbReference type="SMART" id="SM00717">
    <property type="entry name" value="SANT"/>
    <property type="match status" value="2"/>
</dbReference>
<feature type="compositionally biased region" description="Polar residues" evidence="9">
    <location>
        <begin position="185"/>
        <end position="210"/>
    </location>
</feature>
<comment type="subcellular location">
    <subcellularLocation>
        <location evidence="8">Nucleus</location>
    </subcellularLocation>
    <subcellularLocation>
        <location evidence="8">Chromosome</location>
        <location evidence="8">Telomere</location>
    </subcellularLocation>
</comment>
<dbReference type="InterPro" id="IPR015280">
    <property type="entry name" value="Rap1_DNA-bd"/>
</dbReference>
<name>A0A9P8Q6Q4_WICPI</name>
<keyword evidence="6" id="KW-0804">Transcription</keyword>
<dbReference type="GO" id="GO:0070187">
    <property type="term" value="C:shelterin complex"/>
    <property type="evidence" value="ECO:0007669"/>
    <property type="project" value="TreeGrafter"/>
</dbReference>
<comment type="function">
    <text evidence="8">Involved in the regulation of telomere length, clustering and has a specific role in telomere position effect (TPE).</text>
</comment>